<gene>
    <name evidence="5" type="ORF">PG991_000576</name>
</gene>
<dbReference type="PANTHER" id="PTHR45626">
    <property type="entry name" value="TRANSCRIPTION TERMINATION FACTOR 2-RELATED"/>
    <property type="match status" value="1"/>
</dbReference>
<name>A0ABR1SSD3_9PEZI</name>
<dbReference type="Proteomes" id="UP001396898">
    <property type="component" value="Unassembled WGS sequence"/>
</dbReference>
<keyword evidence="1" id="KW-0547">Nucleotide-binding</keyword>
<protein>
    <submittedName>
        <fullName evidence="5">SNF2 family N-terminal domain-containing protein</fullName>
    </submittedName>
</protein>
<reference evidence="5 6" key="1">
    <citation type="submission" date="2023-01" db="EMBL/GenBank/DDBJ databases">
        <title>Analysis of 21 Apiospora genomes using comparative genomics revels a genus with tremendous synthesis potential of carbohydrate active enzymes and secondary metabolites.</title>
        <authorList>
            <person name="Sorensen T."/>
        </authorList>
    </citation>
    <scope>NUCLEOTIDE SEQUENCE [LARGE SCALE GENOMIC DNA]</scope>
    <source>
        <strain evidence="5 6">CBS 20057</strain>
    </source>
</reference>
<dbReference type="InterPro" id="IPR049730">
    <property type="entry name" value="SNF2/RAD54-like_C"/>
</dbReference>
<dbReference type="EMBL" id="JAQQWI010000002">
    <property type="protein sequence ID" value="KAK8037230.1"/>
    <property type="molecule type" value="Genomic_DNA"/>
</dbReference>
<dbReference type="SMART" id="SM00490">
    <property type="entry name" value="HELICc"/>
    <property type="match status" value="1"/>
</dbReference>
<evidence type="ECO:0000256" key="2">
    <source>
        <dbReference type="ARBA" id="ARBA00022801"/>
    </source>
</evidence>
<proteinExistence type="predicted"/>
<organism evidence="5 6">
    <name type="scientific">Apiospora marii</name>
    <dbReference type="NCBI Taxonomy" id="335849"/>
    <lineage>
        <taxon>Eukaryota</taxon>
        <taxon>Fungi</taxon>
        <taxon>Dikarya</taxon>
        <taxon>Ascomycota</taxon>
        <taxon>Pezizomycotina</taxon>
        <taxon>Sordariomycetes</taxon>
        <taxon>Xylariomycetidae</taxon>
        <taxon>Amphisphaeriales</taxon>
        <taxon>Apiosporaceae</taxon>
        <taxon>Apiospora</taxon>
    </lineage>
</organism>
<dbReference type="Pfam" id="PF00271">
    <property type="entry name" value="Helicase_C"/>
    <property type="match status" value="1"/>
</dbReference>
<sequence>MNLSNISQEGYPGFSSKLNAVVNNIRSSPSSKHLVFTSWRLTLDLLQLLLARQAVPNSRIDGQTSFAEREVILQRFSREDGPGVLLLSIATGALKNSLTLTVADRVHIVEPQWNPSVEEQAIGRALRIGQHRNVTIYKYIAKRTVEEVMLSPAKH</sequence>
<evidence type="ECO:0000256" key="1">
    <source>
        <dbReference type="ARBA" id="ARBA00022741"/>
    </source>
</evidence>
<dbReference type="Gene3D" id="3.40.50.300">
    <property type="entry name" value="P-loop containing nucleotide triphosphate hydrolases"/>
    <property type="match status" value="1"/>
</dbReference>
<evidence type="ECO:0000256" key="3">
    <source>
        <dbReference type="ARBA" id="ARBA00022840"/>
    </source>
</evidence>
<comment type="caution">
    <text evidence="5">The sequence shown here is derived from an EMBL/GenBank/DDBJ whole genome shotgun (WGS) entry which is preliminary data.</text>
</comment>
<evidence type="ECO:0000259" key="4">
    <source>
        <dbReference type="PROSITE" id="PS51194"/>
    </source>
</evidence>
<dbReference type="CDD" id="cd18793">
    <property type="entry name" value="SF2_C_SNF"/>
    <property type="match status" value="1"/>
</dbReference>
<keyword evidence="6" id="KW-1185">Reference proteome</keyword>
<dbReference type="InterPro" id="IPR027417">
    <property type="entry name" value="P-loop_NTPase"/>
</dbReference>
<accession>A0ABR1SSD3</accession>
<evidence type="ECO:0000313" key="5">
    <source>
        <dbReference type="EMBL" id="KAK8037230.1"/>
    </source>
</evidence>
<evidence type="ECO:0000313" key="6">
    <source>
        <dbReference type="Proteomes" id="UP001396898"/>
    </source>
</evidence>
<keyword evidence="2" id="KW-0378">Hydrolase</keyword>
<feature type="domain" description="Helicase C-terminal" evidence="4">
    <location>
        <begin position="17"/>
        <end position="155"/>
    </location>
</feature>
<dbReference type="InterPro" id="IPR001650">
    <property type="entry name" value="Helicase_C-like"/>
</dbReference>
<dbReference type="InterPro" id="IPR050628">
    <property type="entry name" value="SNF2_RAD54_helicase_TF"/>
</dbReference>
<keyword evidence="3" id="KW-0067">ATP-binding</keyword>
<dbReference type="SUPFAM" id="SSF52540">
    <property type="entry name" value="P-loop containing nucleoside triphosphate hydrolases"/>
    <property type="match status" value="1"/>
</dbReference>
<dbReference type="PROSITE" id="PS51194">
    <property type="entry name" value="HELICASE_CTER"/>
    <property type="match status" value="1"/>
</dbReference>
<dbReference type="PANTHER" id="PTHR45626:SF22">
    <property type="entry name" value="DNA REPAIR PROTEIN RAD5"/>
    <property type="match status" value="1"/>
</dbReference>